<sequence length="100" mass="11150">MLPNPTNQGTFTYNGTELQAPYSLFAPKSEIRMVQNPIGWINLCTKHAISYLVRREKDPSPKLLLCLLVRSLSKIGVSCPSLSSEDSCSKVEQSSEDFRS</sequence>
<name>A0A9Q0H7K0_9MAGN</name>
<accession>A0A9Q0H7K0</accession>
<proteinExistence type="predicted"/>
<evidence type="ECO:0000256" key="1">
    <source>
        <dbReference type="SAM" id="MobiDB-lite"/>
    </source>
</evidence>
<evidence type="ECO:0000313" key="3">
    <source>
        <dbReference type="Proteomes" id="UP001141806"/>
    </source>
</evidence>
<gene>
    <name evidence="2" type="ORF">NE237_020614</name>
</gene>
<protein>
    <submittedName>
        <fullName evidence="2">Uncharacterized protein</fullName>
    </submittedName>
</protein>
<dbReference type="AlphaFoldDB" id="A0A9Q0H7K0"/>
<evidence type="ECO:0000313" key="2">
    <source>
        <dbReference type="EMBL" id="KAJ4960704.1"/>
    </source>
</evidence>
<dbReference type="Proteomes" id="UP001141806">
    <property type="component" value="Unassembled WGS sequence"/>
</dbReference>
<reference evidence="2" key="1">
    <citation type="journal article" date="2023" name="Plant J.">
        <title>The genome of the king protea, Protea cynaroides.</title>
        <authorList>
            <person name="Chang J."/>
            <person name="Duong T.A."/>
            <person name="Schoeman C."/>
            <person name="Ma X."/>
            <person name="Roodt D."/>
            <person name="Barker N."/>
            <person name="Li Z."/>
            <person name="Van de Peer Y."/>
            <person name="Mizrachi E."/>
        </authorList>
    </citation>
    <scope>NUCLEOTIDE SEQUENCE</scope>
    <source>
        <tissue evidence="2">Young leaves</tissue>
    </source>
</reference>
<comment type="caution">
    <text evidence="2">The sequence shown here is derived from an EMBL/GenBank/DDBJ whole genome shotgun (WGS) entry which is preliminary data.</text>
</comment>
<feature type="region of interest" description="Disordered" evidence="1">
    <location>
        <begin position="78"/>
        <end position="100"/>
    </location>
</feature>
<organism evidence="2 3">
    <name type="scientific">Protea cynaroides</name>
    <dbReference type="NCBI Taxonomy" id="273540"/>
    <lineage>
        <taxon>Eukaryota</taxon>
        <taxon>Viridiplantae</taxon>
        <taxon>Streptophyta</taxon>
        <taxon>Embryophyta</taxon>
        <taxon>Tracheophyta</taxon>
        <taxon>Spermatophyta</taxon>
        <taxon>Magnoliopsida</taxon>
        <taxon>Proteales</taxon>
        <taxon>Proteaceae</taxon>
        <taxon>Protea</taxon>
    </lineage>
</organism>
<dbReference type="EMBL" id="JAMYWD010000009">
    <property type="protein sequence ID" value="KAJ4960704.1"/>
    <property type="molecule type" value="Genomic_DNA"/>
</dbReference>
<keyword evidence="3" id="KW-1185">Reference proteome</keyword>